<proteinExistence type="predicted"/>
<evidence type="ECO:0000313" key="2">
    <source>
        <dbReference type="EMBL" id="KAH6696897.1"/>
    </source>
</evidence>
<dbReference type="OrthoDB" id="5424462at2759"/>
<dbReference type="InterPro" id="IPR022024">
    <property type="entry name" value="DUF3602"/>
</dbReference>
<organism evidence="2 3">
    <name type="scientific">Plectosphaerella plurivora</name>
    <dbReference type="NCBI Taxonomy" id="936078"/>
    <lineage>
        <taxon>Eukaryota</taxon>
        <taxon>Fungi</taxon>
        <taxon>Dikarya</taxon>
        <taxon>Ascomycota</taxon>
        <taxon>Pezizomycotina</taxon>
        <taxon>Sordariomycetes</taxon>
        <taxon>Hypocreomycetidae</taxon>
        <taxon>Glomerellales</taxon>
        <taxon>Plectosphaerellaceae</taxon>
        <taxon>Plectosphaerella</taxon>
    </lineage>
</organism>
<comment type="caution">
    <text evidence="2">The sequence shown here is derived from an EMBL/GenBank/DDBJ whole genome shotgun (WGS) entry which is preliminary data.</text>
</comment>
<feature type="region of interest" description="Disordered" evidence="1">
    <location>
        <begin position="90"/>
        <end position="144"/>
    </location>
</feature>
<dbReference type="InterPro" id="IPR053203">
    <property type="entry name" value="Cisplatin_resist-associated"/>
</dbReference>
<accession>A0A9P8VM02</accession>
<dbReference type="EMBL" id="JAGSXJ010000001">
    <property type="protein sequence ID" value="KAH6696897.1"/>
    <property type="molecule type" value="Genomic_DNA"/>
</dbReference>
<reference evidence="2" key="1">
    <citation type="journal article" date="2021" name="Nat. Commun.">
        <title>Genetic determinants of endophytism in the Arabidopsis root mycobiome.</title>
        <authorList>
            <person name="Mesny F."/>
            <person name="Miyauchi S."/>
            <person name="Thiergart T."/>
            <person name="Pickel B."/>
            <person name="Atanasova L."/>
            <person name="Karlsson M."/>
            <person name="Huettel B."/>
            <person name="Barry K.W."/>
            <person name="Haridas S."/>
            <person name="Chen C."/>
            <person name="Bauer D."/>
            <person name="Andreopoulos W."/>
            <person name="Pangilinan J."/>
            <person name="LaButti K."/>
            <person name="Riley R."/>
            <person name="Lipzen A."/>
            <person name="Clum A."/>
            <person name="Drula E."/>
            <person name="Henrissat B."/>
            <person name="Kohler A."/>
            <person name="Grigoriev I.V."/>
            <person name="Martin F.M."/>
            <person name="Hacquard S."/>
        </authorList>
    </citation>
    <scope>NUCLEOTIDE SEQUENCE</scope>
    <source>
        <strain evidence="2">MPI-SDFR-AT-0117</strain>
    </source>
</reference>
<evidence type="ECO:0000256" key="1">
    <source>
        <dbReference type="SAM" id="MobiDB-lite"/>
    </source>
</evidence>
<feature type="compositionally biased region" description="Polar residues" evidence="1">
    <location>
        <begin position="1"/>
        <end position="22"/>
    </location>
</feature>
<feature type="compositionally biased region" description="Low complexity" evidence="1">
    <location>
        <begin position="34"/>
        <end position="53"/>
    </location>
</feature>
<evidence type="ECO:0000313" key="3">
    <source>
        <dbReference type="Proteomes" id="UP000770015"/>
    </source>
</evidence>
<protein>
    <submittedName>
        <fullName evidence="2">Uncharacterized protein</fullName>
    </submittedName>
</protein>
<gene>
    <name evidence="2" type="ORF">F5X68DRAFT_196273</name>
</gene>
<feature type="region of interest" description="Disordered" evidence="1">
    <location>
        <begin position="1"/>
        <end position="74"/>
    </location>
</feature>
<dbReference type="PANTHER" id="PTHR34693">
    <property type="entry name" value="PROTEIN PAR32"/>
    <property type="match status" value="1"/>
</dbReference>
<sequence>MASSNLLISTPRPSLAPNSYTHSGRGGAGNTYRVSASASSSTPASSPVSSSSARRFFHSGIGGAGNVHAAADRPPAGLNLDEEIARARARERSGVGRSGIGGAGNIFRRKKDVVETPPAEEEKERRGSQWSLSSLESVLKPVKG</sequence>
<dbReference type="PANTHER" id="PTHR34693:SF2">
    <property type="entry name" value="DUF3602 DOMAIN-CONTAINING PROTEIN"/>
    <property type="match status" value="1"/>
</dbReference>
<keyword evidence="3" id="KW-1185">Reference proteome</keyword>
<dbReference type="Proteomes" id="UP000770015">
    <property type="component" value="Unassembled WGS sequence"/>
</dbReference>
<dbReference type="AlphaFoldDB" id="A0A9P8VM02"/>
<dbReference type="Pfam" id="PF12223">
    <property type="entry name" value="DUF3602"/>
    <property type="match status" value="1"/>
</dbReference>
<name>A0A9P8VM02_9PEZI</name>